<evidence type="ECO:0000256" key="1">
    <source>
        <dbReference type="SAM" id="SignalP"/>
    </source>
</evidence>
<protein>
    <submittedName>
        <fullName evidence="2">Uncharacterized protein</fullName>
    </submittedName>
</protein>
<evidence type="ECO:0000313" key="2">
    <source>
        <dbReference type="EnsemblMetazoa" id="AQUA015199-PA"/>
    </source>
</evidence>
<dbReference type="VEuPathDB" id="VectorBase:AQUA015199"/>
<keyword evidence="1" id="KW-0732">Signal</keyword>
<feature type="signal peptide" evidence="1">
    <location>
        <begin position="1"/>
        <end position="16"/>
    </location>
</feature>
<organism evidence="2 3">
    <name type="scientific">Anopheles quadriannulatus</name>
    <name type="common">Mosquito</name>
    <dbReference type="NCBI Taxonomy" id="34691"/>
    <lineage>
        <taxon>Eukaryota</taxon>
        <taxon>Metazoa</taxon>
        <taxon>Ecdysozoa</taxon>
        <taxon>Arthropoda</taxon>
        <taxon>Hexapoda</taxon>
        <taxon>Insecta</taxon>
        <taxon>Pterygota</taxon>
        <taxon>Neoptera</taxon>
        <taxon>Endopterygota</taxon>
        <taxon>Diptera</taxon>
        <taxon>Nematocera</taxon>
        <taxon>Culicoidea</taxon>
        <taxon>Culicidae</taxon>
        <taxon>Anophelinae</taxon>
        <taxon>Anopheles</taxon>
    </lineage>
</organism>
<reference evidence="2" key="1">
    <citation type="submission" date="2020-05" db="UniProtKB">
        <authorList>
            <consortium name="EnsemblMetazoa"/>
        </authorList>
    </citation>
    <scope>IDENTIFICATION</scope>
    <source>
        <strain evidence="2">SANGQUA</strain>
    </source>
</reference>
<feature type="chain" id="PRO_5008143395" evidence="1">
    <location>
        <begin position="17"/>
        <end position="112"/>
    </location>
</feature>
<evidence type="ECO:0000313" key="3">
    <source>
        <dbReference type="Proteomes" id="UP000076407"/>
    </source>
</evidence>
<keyword evidence="3" id="KW-1185">Reference proteome</keyword>
<name>A0A182XTR5_ANOQN</name>
<dbReference type="Proteomes" id="UP000076407">
    <property type="component" value="Unassembled WGS sequence"/>
</dbReference>
<dbReference type="AlphaFoldDB" id="A0A182XTR5"/>
<accession>A0A182XTR5</accession>
<proteinExistence type="predicted"/>
<dbReference type="EnsemblMetazoa" id="AQUA015199-RA">
    <property type="protein sequence ID" value="AQUA015199-PA"/>
    <property type="gene ID" value="AQUA015199"/>
</dbReference>
<sequence>HLSSCLLKCPASSVLSEVLISQCVCVCLYCVKMYNSTDVNGGCSAERLNLAIALPKIPARCTKCRAIRIPMVLEVCNCRTGFTAALKEQVHFCVKYYLSRFMSLVNWTVCVP</sequence>